<protein>
    <recommendedName>
        <fullName evidence="16">Transient receptor potential cation channel subfamily V member 6</fullName>
    </recommendedName>
</protein>
<dbReference type="GO" id="GO:0005886">
    <property type="term" value="C:plasma membrane"/>
    <property type="evidence" value="ECO:0007669"/>
    <property type="project" value="UniProtKB-SubCell"/>
</dbReference>
<evidence type="ECO:0000256" key="12">
    <source>
        <dbReference type="SAM" id="Phobius"/>
    </source>
</evidence>
<evidence type="ECO:0000256" key="4">
    <source>
        <dbReference type="ARBA" id="ARBA00022568"/>
    </source>
</evidence>
<feature type="chain" id="PRO_5036454245" description="Transient receptor potential cation channel subfamily V member 6" evidence="13">
    <location>
        <begin position="20"/>
        <end position="928"/>
    </location>
</feature>
<keyword evidence="12" id="KW-1133">Transmembrane helix</keyword>
<evidence type="ECO:0000313" key="14">
    <source>
        <dbReference type="EnsemblMetazoa" id="G24395.1:cds"/>
    </source>
</evidence>
<dbReference type="PROSITE" id="PS50088">
    <property type="entry name" value="ANK_REPEAT"/>
    <property type="match status" value="2"/>
</dbReference>
<accession>A0A8W8KSE8</accession>
<evidence type="ECO:0000256" key="8">
    <source>
        <dbReference type="ARBA" id="ARBA00023065"/>
    </source>
</evidence>
<evidence type="ECO:0000256" key="10">
    <source>
        <dbReference type="PROSITE-ProRule" id="PRU00023"/>
    </source>
</evidence>
<evidence type="ECO:0000256" key="3">
    <source>
        <dbReference type="ARBA" id="ARBA00022475"/>
    </source>
</evidence>
<dbReference type="GO" id="GO:0098703">
    <property type="term" value="P:calcium ion import across plasma membrane"/>
    <property type="evidence" value="ECO:0007669"/>
    <property type="project" value="TreeGrafter"/>
</dbReference>
<dbReference type="PROSITE" id="PS50297">
    <property type="entry name" value="ANK_REP_REGION"/>
    <property type="match status" value="2"/>
</dbReference>
<feature type="transmembrane region" description="Helical" evidence="12">
    <location>
        <begin position="532"/>
        <end position="552"/>
    </location>
</feature>
<feature type="repeat" description="ANK" evidence="10">
    <location>
        <begin position="196"/>
        <end position="228"/>
    </location>
</feature>
<dbReference type="EnsemblMetazoa" id="G24395.1">
    <property type="protein sequence ID" value="G24395.1:cds"/>
    <property type="gene ID" value="G24395"/>
</dbReference>
<evidence type="ECO:0000256" key="9">
    <source>
        <dbReference type="ARBA" id="ARBA00023303"/>
    </source>
</evidence>
<feature type="transmembrane region" description="Helical" evidence="12">
    <location>
        <begin position="421"/>
        <end position="442"/>
    </location>
</feature>
<feature type="region of interest" description="Disordered" evidence="11">
    <location>
        <begin position="770"/>
        <end position="801"/>
    </location>
</feature>
<evidence type="ECO:0000256" key="6">
    <source>
        <dbReference type="ARBA" id="ARBA00022737"/>
    </source>
</evidence>
<keyword evidence="5" id="KW-0107">Calcium channel</keyword>
<keyword evidence="2" id="KW-0813">Transport</keyword>
<keyword evidence="12" id="KW-0472">Membrane</keyword>
<proteinExistence type="predicted"/>
<keyword evidence="15" id="KW-1185">Reference proteome</keyword>
<evidence type="ECO:0000256" key="5">
    <source>
        <dbReference type="ARBA" id="ARBA00022673"/>
    </source>
</evidence>
<dbReference type="InterPro" id="IPR002110">
    <property type="entry name" value="Ankyrin_rpt"/>
</dbReference>
<dbReference type="SMART" id="SM00248">
    <property type="entry name" value="ANK"/>
    <property type="match status" value="5"/>
</dbReference>
<feature type="repeat" description="ANK" evidence="10">
    <location>
        <begin position="145"/>
        <end position="177"/>
    </location>
</feature>
<keyword evidence="13" id="KW-0732">Signal</keyword>
<feature type="region of interest" description="Disordered" evidence="11">
    <location>
        <begin position="850"/>
        <end position="890"/>
    </location>
</feature>
<comment type="subcellular location">
    <subcellularLocation>
        <location evidence="1">Cell membrane</location>
        <topology evidence="1">Multi-pass membrane protein</topology>
    </subcellularLocation>
</comment>
<keyword evidence="10" id="KW-0040">ANK repeat</keyword>
<keyword evidence="8" id="KW-0406">Ion transport</keyword>
<dbReference type="GO" id="GO:0005262">
    <property type="term" value="F:calcium channel activity"/>
    <property type="evidence" value="ECO:0007669"/>
    <property type="project" value="UniProtKB-KW"/>
</dbReference>
<evidence type="ECO:0000256" key="11">
    <source>
        <dbReference type="SAM" id="MobiDB-lite"/>
    </source>
</evidence>
<dbReference type="Pfam" id="PF12796">
    <property type="entry name" value="Ank_2"/>
    <property type="match status" value="1"/>
</dbReference>
<feature type="transmembrane region" description="Helical" evidence="12">
    <location>
        <begin position="573"/>
        <end position="592"/>
    </location>
</feature>
<keyword evidence="3" id="KW-1003">Cell membrane</keyword>
<sequence length="928" mass="106298">MHLLHGVLPLILHIALLKGKFRMADNNQANCSTEHAKINTNDNLKQQIIESSVASINKNNSNDVLRQLVRDIRNKEMVNAGARLDAFEKLGKCKLLQLYEIPEQQGETLLHLAIKSQNNLELVKRLSTLCPELLRMGREQSRDFRGQTALHMAIAKGNKKAVKSMLKVGSNSTNFNMSTLLNICATGSRFVNTVMMGQLPLTVAALVGDTKIVDLLIKNKADLHAQNKEEDTVFHSLVKYAAIYPEKVIGVIQMVRHIHNKIKSDFHEYLDTEMHRHTHSFLWFLRNKDNLTPLQLAAKHGVTELFEEILNIKDVYCYISANDGLFDVKEYDVTEIDTVSIIRLWQSQKQPNSISRKIQGISRNVLQPNETSCAVCCSYPDTESILEMLFRRNYDSKDAYRIIELPPVQYIIKMKWSTYQWFFISWMILHYAFMTLLTIYSVHNVELGIPSAHGNNATTLSKDFVYGFRWVSLGAGVFYGSIASCLLIAKFRKTNMMDYFTHNLEYIIPMMILAITMIIDVMWSIVEDHDNSPIIIALISGWWLNVFFLSPFQEFSFFTELIKRVITGDLMRFGLVILFGLFSFTAGMYIVFRGTDIEAFSSYESTMMAMLKLGIGIDDIGVLYSARIPWAAITIFIVFTTFTYILMLNALIAMMSQTCSNVSEDRFPLWRIQQLSVILVIEDIMCLCCFQNILSSAGIKKEVRGLDPITKQRKFEERYFLEIHSLQMEYATTEEKNRVQKKTNDPHYFSNVVDCVVANNKLQNEVQMHDNETQTFQDKNLSDNKKCKRRKSNTKTPLSSLNMVDGVMTNNEIMNLRIPVGPLAEIDVDKIPLLNAGIEPSYSWTKNIRKEKVSPEEPDARRKNKNLSSTSQKKKNLSESDSEIQDQLSTNLNSSTRTIFLARSQQRSLKPQKDTEPLKCEIRTLTHH</sequence>
<evidence type="ECO:0000256" key="1">
    <source>
        <dbReference type="ARBA" id="ARBA00004651"/>
    </source>
</evidence>
<dbReference type="InterPro" id="IPR024862">
    <property type="entry name" value="TRPV"/>
</dbReference>
<feature type="compositionally biased region" description="Basic and acidic residues" evidence="11">
    <location>
        <begin position="850"/>
        <end position="861"/>
    </location>
</feature>
<evidence type="ECO:0000313" key="15">
    <source>
        <dbReference type="Proteomes" id="UP000005408"/>
    </source>
</evidence>
<evidence type="ECO:0008006" key="16">
    <source>
        <dbReference type="Google" id="ProtNLM"/>
    </source>
</evidence>
<keyword evidence="9" id="KW-0407">Ion channel</keyword>
<feature type="transmembrane region" description="Helical" evidence="12">
    <location>
        <begin position="628"/>
        <end position="654"/>
    </location>
</feature>
<evidence type="ECO:0000256" key="7">
    <source>
        <dbReference type="ARBA" id="ARBA00022837"/>
    </source>
</evidence>
<dbReference type="Proteomes" id="UP000005408">
    <property type="component" value="Unassembled WGS sequence"/>
</dbReference>
<dbReference type="Gene3D" id="1.25.40.20">
    <property type="entry name" value="Ankyrin repeat-containing domain"/>
    <property type="match status" value="1"/>
</dbReference>
<name>A0A8W8KSE8_MAGGI</name>
<keyword evidence="4" id="KW-0109">Calcium transport</keyword>
<dbReference type="InterPro" id="IPR036770">
    <property type="entry name" value="Ankyrin_rpt-contain_sf"/>
</dbReference>
<organism evidence="14 15">
    <name type="scientific">Magallana gigas</name>
    <name type="common">Pacific oyster</name>
    <name type="synonym">Crassostrea gigas</name>
    <dbReference type="NCBI Taxonomy" id="29159"/>
    <lineage>
        <taxon>Eukaryota</taxon>
        <taxon>Metazoa</taxon>
        <taxon>Spiralia</taxon>
        <taxon>Lophotrochozoa</taxon>
        <taxon>Mollusca</taxon>
        <taxon>Bivalvia</taxon>
        <taxon>Autobranchia</taxon>
        <taxon>Pteriomorphia</taxon>
        <taxon>Ostreida</taxon>
        <taxon>Ostreoidea</taxon>
        <taxon>Ostreidae</taxon>
        <taxon>Magallana</taxon>
    </lineage>
</organism>
<feature type="transmembrane region" description="Helical" evidence="12">
    <location>
        <begin position="503"/>
        <end position="526"/>
    </location>
</feature>
<evidence type="ECO:0000256" key="13">
    <source>
        <dbReference type="SAM" id="SignalP"/>
    </source>
</evidence>
<keyword evidence="12" id="KW-0812">Transmembrane</keyword>
<keyword evidence="7" id="KW-0106">Calcium</keyword>
<evidence type="ECO:0000256" key="2">
    <source>
        <dbReference type="ARBA" id="ARBA00022448"/>
    </source>
</evidence>
<feature type="signal peptide" evidence="13">
    <location>
        <begin position="1"/>
        <end position="19"/>
    </location>
</feature>
<reference evidence="14" key="1">
    <citation type="submission" date="2022-08" db="UniProtKB">
        <authorList>
            <consortium name="EnsemblMetazoa"/>
        </authorList>
    </citation>
    <scope>IDENTIFICATION</scope>
    <source>
        <strain evidence="14">05x7-T-G4-1.051#20</strain>
    </source>
</reference>
<keyword evidence="6" id="KW-0677">Repeat</keyword>
<dbReference type="PANTHER" id="PTHR10582">
    <property type="entry name" value="TRANSIENT RECEPTOR POTENTIAL ION CHANNEL PROTEIN"/>
    <property type="match status" value="1"/>
</dbReference>
<feature type="transmembrane region" description="Helical" evidence="12">
    <location>
        <begin position="470"/>
        <end position="491"/>
    </location>
</feature>
<dbReference type="SUPFAM" id="SSF48403">
    <property type="entry name" value="Ankyrin repeat"/>
    <property type="match status" value="1"/>
</dbReference>
<dbReference type="AlphaFoldDB" id="A0A8W8KSE8"/>
<dbReference type="PANTHER" id="PTHR10582:SF2">
    <property type="entry name" value="INACTIVE"/>
    <property type="match status" value="1"/>
</dbReference>